<dbReference type="AlphaFoldDB" id="X1GXR9"/>
<gene>
    <name evidence="1" type="ORF">S03H2_51925</name>
</gene>
<protein>
    <recommendedName>
        <fullName evidence="2">Zona occludens toxin N-terminal domain-containing protein</fullName>
    </recommendedName>
</protein>
<comment type="caution">
    <text evidence="1">The sequence shown here is derived from an EMBL/GenBank/DDBJ whole genome shotgun (WGS) entry which is preliminary data.</text>
</comment>
<evidence type="ECO:0008006" key="2">
    <source>
        <dbReference type="Google" id="ProtNLM"/>
    </source>
</evidence>
<organism evidence="1">
    <name type="scientific">marine sediment metagenome</name>
    <dbReference type="NCBI Taxonomy" id="412755"/>
    <lineage>
        <taxon>unclassified sequences</taxon>
        <taxon>metagenomes</taxon>
        <taxon>ecological metagenomes</taxon>
    </lineage>
</organism>
<dbReference type="Gene3D" id="3.40.50.300">
    <property type="entry name" value="P-loop containing nucleotide triphosphate hydrolases"/>
    <property type="match status" value="1"/>
</dbReference>
<dbReference type="SUPFAM" id="SSF52540">
    <property type="entry name" value="P-loop containing nucleoside triphosphate hydrolases"/>
    <property type="match status" value="1"/>
</dbReference>
<evidence type="ECO:0000313" key="1">
    <source>
        <dbReference type="EMBL" id="GAH62706.1"/>
    </source>
</evidence>
<dbReference type="InterPro" id="IPR027417">
    <property type="entry name" value="P-loop_NTPase"/>
</dbReference>
<name>X1GXR9_9ZZZZ</name>
<accession>X1GXR9</accession>
<dbReference type="EMBL" id="BARU01032973">
    <property type="protein sequence ID" value="GAH62706.1"/>
    <property type="molecule type" value="Genomic_DNA"/>
</dbReference>
<sequence>MNEYSNLSNEYISIYYFDIWRFCKDVWDQAGLYKNNLVVFDEINRYGQNNEDIHWLYDLGRHKNIDIIAVSRRIFSDLPVYVRSGTERYIFFQITEPIELDYIKKHSSEEMAERVRNLGFLEYVILDL</sequence>
<reference evidence="1" key="1">
    <citation type="journal article" date="2014" name="Front. Microbiol.">
        <title>High frequency of phylogenetically diverse reductive dehalogenase-homologous genes in deep subseafloor sedimentary metagenomes.</title>
        <authorList>
            <person name="Kawai M."/>
            <person name="Futagami T."/>
            <person name="Toyoda A."/>
            <person name="Takaki Y."/>
            <person name="Nishi S."/>
            <person name="Hori S."/>
            <person name="Arai W."/>
            <person name="Tsubouchi T."/>
            <person name="Morono Y."/>
            <person name="Uchiyama I."/>
            <person name="Ito T."/>
            <person name="Fujiyama A."/>
            <person name="Inagaki F."/>
            <person name="Takami H."/>
        </authorList>
    </citation>
    <scope>NUCLEOTIDE SEQUENCE</scope>
    <source>
        <strain evidence="1">Expedition CK06-06</strain>
    </source>
</reference>
<proteinExistence type="predicted"/>